<dbReference type="AlphaFoldDB" id="A0A1M2VQ70"/>
<feature type="region of interest" description="Disordered" evidence="1">
    <location>
        <begin position="1"/>
        <end position="31"/>
    </location>
</feature>
<feature type="compositionally biased region" description="Polar residues" evidence="1">
    <location>
        <begin position="12"/>
        <end position="24"/>
    </location>
</feature>
<dbReference type="Proteomes" id="UP000184267">
    <property type="component" value="Unassembled WGS sequence"/>
</dbReference>
<evidence type="ECO:0000256" key="1">
    <source>
        <dbReference type="SAM" id="MobiDB-lite"/>
    </source>
</evidence>
<keyword evidence="3" id="KW-1185">Reference proteome</keyword>
<accession>A0A1M2VQ70</accession>
<sequence>MPAEGTEGHAGTQLSSAPGGQRSLSARGRAGKVAQISAHACPIRPAHHRSSMLRTRRWPYGTLTGLHCGLDCTRASYTDIQIGVQRPGEGGLPCLVDGPARSGWIRRPQGRQHVLVFAKPWEGVWQRSVRRCESGGGGWERKGVPGEV</sequence>
<dbReference type="EMBL" id="MNAD01000883">
    <property type="protein sequence ID" value="OJT09706.1"/>
    <property type="molecule type" value="Genomic_DNA"/>
</dbReference>
<organism evidence="2 3">
    <name type="scientific">Trametes pubescens</name>
    <name type="common">White-rot fungus</name>
    <dbReference type="NCBI Taxonomy" id="154538"/>
    <lineage>
        <taxon>Eukaryota</taxon>
        <taxon>Fungi</taxon>
        <taxon>Dikarya</taxon>
        <taxon>Basidiomycota</taxon>
        <taxon>Agaricomycotina</taxon>
        <taxon>Agaricomycetes</taxon>
        <taxon>Polyporales</taxon>
        <taxon>Polyporaceae</taxon>
        <taxon>Trametes</taxon>
    </lineage>
</organism>
<evidence type="ECO:0000313" key="3">
    <source>
        <dbReference type="Proteomes" id="UP000184267"/>
    </source>
</evidence>
<proteinExistence type="predicted"/>
<evidence type="ECO:0000313" key="2">
    <source>
        <dbReference type="EMBL" id="OJT09706.1"/>
    </source>
</evidence>
<gene>
    <name evidence="2" type="ORF">TRAPUB_13811</name>
</gene>
<name>A0A1M2VQ70_TRAPU</name>
<protein>
    <submittedName>
        <fullName evidence="2">Uncharacterized protein</fullName>
    </submittedName>
</protein>
<reference evidence="2 3" key="1">
    <citation type="submission" date="2016-10" db="EMBL/GenBank/DDBJ databases">
        <title>Genome sequence of the basidiomycete white-rot fungus Trametes pubescens.</title>
        <authorList>
            <person name="Makela M.R."/>
            <person name="Granchi Z."/>
            <person name="Peng M."/>
            <person name="De Vries R.P."/>
            <person name="Grigoriev I."/>
            <person name="Riley R."/>
            <person name="Hilden K."/>
        </authorList>
    </citation>
    <scope>NUCLEOTIDE SEQUENCE [LARGE SCALE GENOMIC DNA]</scope>
    <source>
        <strain evidence="2 3">FBCC735</strain>
    </source>
</reference>
<comment type="caution">
    <text evidence="2">The sequence shown here is derived from an EMBL/GenBank/DDBJ whole genome shotgun (WGS) entry which is preliminary data.</text>
</comment>